<keyword evidence="1" id="KW-0732">Signal</keyword>
<evidence type="ECO:0000313" key="3">
    <source>
        <dbReference type="EMBL" id="MCB7480135.1"/>
    </source>
</evidence>
<comment type="caution">
    <text evidence="3">The sequence shown here is derived from an EMBL/GenBank/DDBJ whole genome shotgun (WGS) entry which is preliminary data.</text>
</comment>
<keyword evidence="4" id="KW-1185">Reference proteome</keyword>
<dbReference type="Pfam" id="PF12867">
    <property type="entry name" value="DinB_2"/>
    <property type="match status" value="1"/>
</dbReference>
<dbReference type="Gene3D" id="1.20.120.450">
    <property type="entry name" value="dinb family like domain"/>
    <property type="match status" value="1"/>
</dbReference>
<sequence>MKTLVAFFSFLFFSALYIGNNLCTGSESTCEEKIVLQNEIDIFEYLEETQEALVESSQDLTDEQMQYKPDENSWSVAQIIEHIIMVEGSLKSMLENKIKEGTSEMNSEVKFTDDQIVEMITNRSQKMPTQDQFQPSGKFESSDEALEAFKDQREEMVDWLKDSDVDMRSFVNEFPFGTIDGYQSVLFMAGHTSRHTAQIEEVKNDPDFPED</sequence>
<evidence type="ECO:0000256" key="1">
    <source>
        <dbReference type="SAM" id="SignalP"/>
    </source>
</evidence>
<protein>
    <submittedName>
        <fullName evidence="3">DinB family protein</fullName>
    </submittedName>
</protein>
<dbReference type="Proteomes" id="UP001139414">
    <property type="component" value="Unassembled WGS sequence"/>
</dbReference>
<dbReference type="RefSeq" id="WP_229337811.1">
    <property type="nucleotide sequence ID" value="NZ_JAJBZG010000001.1"/>
</dbReference>
<evidence type="ECO:0000259" key="2">
    <source>
        <dbReference type="Pfam" id="PF12867"/>
    </source>
</evidence>
<accession>A0A9X1LGV9</accession>
<feature type="signal peptide" evidence="1">
    <location>
        <begin position="1"/>
        <end position="18"/>
    </location>
</feature>
<feature type="domain" description="DinB-like" evidence="2">
    <location>
        <begin position="46"/>
        <end position="199"/>
    </location>
</feature>
<feature type="chain" id="PRO_5040948652" evidence="1">
    <location>
        <begin position="19"/>
        <end position="211"/>
    </location>
</feature>
<organism evidence="3 4">
    <name type="scientific">Christiangramia sediminis</name>
    <dbReference type="NCBI Taxonomy" id="2881336"/>
    <lineage>
        <taxon>Bacteria</taxon>
        <taxon>Pseudomonadati</taxon>
        <taxon>Bacteroidota</taxon>
        <taxon>Flavobacteriia</taxon>
        <taxon>Flavobacteriales</taxon>
        <taxon>Flavobacteriaceae</taxon>
        <taxon>Christiangramia</taxon>
    </lineage>
</organism>
<dbReference type="InterPro" id="IPR024775">
    <property type="entry name" value="DinB-like"/>
</dbReference>
<name>A0A9X1LGV9_9FLAO</name>
<dbReference type="SUPFAM" id="SSF109854">
    <property type="entry name" value="DinB/YfiT-like putative metalloenzymes"/>
    <property type="match status" value="1"/>
</dbReference>
<reference evidence="3" key="1">
    <citation type="submission" date="2021-10" db="EMBL/GenBank/DDBJ databases">
        <title>Gramella sp. ASW11-100T, isolated from marine sediment.</title>
        <authorList>
            <person name="Xia C."/>
        </authorList>
    </citation>
    <scope>NUCLEOTIDE SEQUENCE</scope>
    <source>
        <strain evidence="3">ASW11-100</strain>
    </source>
</reference>
<dbReference type="InterPro" id="IPR034660">
    <property type="entry name" value="DinB/YfiT-like"/>
</dbReference>
<dbReference type="EMBL" id="JAJBZG010000001">
    <property type="protein sequence ID" value="MCB7480135.1"/>
    <property type="molecule type" value="Genomic_DNA"/>
</dbReference>
<evidence type="ECO:0000313" key="4">
    <source>
        <dbReference type="Proteomes" id="UP001139414"/>
    </source>
</evidence>
<gene>
    <name evidence="3" type="ORF">LGQ90_02555</name>
</gene>
<proteinExistence type="predicted"/>
<dbReference type="AlphaFoldDB" id="A0A9X1LGV9"/>